<comment type="caution">
    <text evidence="2">The sequence shown here is derived from an EMBL/GenBank/DDBJ whole genome shotgun (WGS) entry which is preliminary data.</text>
</comment>
<dbReference type="AlphaFoldDB" id="A0A9P9AAT7"/>
<protein>
    <submittedName>
        <fullName evidence="2">Uncharacterized protein</fullName>
    </submittedName>
</protein>
<name>A0A9P9AAT7_9PEZI</name>
<organism evidence="2 3">
    <name type="scientific">Plectosphaerella plurivora</name>
    <dbReference type="NCBI Taxonomy" id="936078"/>
    <lineage>
        <taxon>Eukaryota</taxon>
        <taxon>Fungi</taxon>
        <taxon>Dikarya</taxon>
        <taxon>Ascomycota</taxon>
        <taxon>Pezizomycotina</taxon>
        <taxon>Sordariomycetes</taxon>
        <taxon>Hypocreomycetidae</taxon>
        <taxon>Glomerellales</taxon>
        <taxon>Plectosphaerellaceae</taxon>
        <taxon>Plectosphaerella</taxon>
    </lineage>
</organism>
<accession>A0A9P9AAT7</accession>
<evidence type="ECO:0000313" key="3">
    <source>
        <dbReference type="Proteomes" id="UP000770015"/>
    </source>
</evidence>
<sequence length="157" mass="17041">MPLSRVSNRLPKSSPLPPFANTNTMRPKNILVAIAVGAAASPAILHKRCSPLRDEEYQAGYLPPVPCWLTADPACQAFIPQGTDIDVDHDTSSATVRGISAACVSTIAEEHARGKDGRKTYGWTEKIGKLDTSEEGVLRITGMSCDTIQQYLELHHE</sequence>
<evidence type="ECO:0000256" key="1">
    <source>
        <dbReference type="SAM" id="MobiDB-lite"/>
    </source>
</evidence>
<reference evidence="2" key="1">
    <citation type="journal article" date="2021" name="Nat. Commun.">
        <title>Genetic determinants of endophytism in the Arabidopsis root mycobiome.</title>
        <authorList>
            <person name="Mesny F."/>
            <person name="Miyauchi S."/>
            <person name="Thiergart T."/>
            <person name="Pickel B."/>
            <person name="Atanasova L."/>
            <person name="Karlsson M."/>
            <person name="Huettel B."/>
            <person name="Barry K.W."/>
            <person name="Haridas S."/>
            <person name="Chen C."/>
            <person name="Bauer D."/>
            <person name="Andreopoulos W."/>
            <person name="Pangilinan J."/>
            <person name="LaButti K."/>
            <person name="Riley R."/>
            <person name="Lipzen A."/>
            <person name="Clum A."/>
            <person name="Drula E."/>
            <person name="Henrissat B."/>
            <person name="Kohler A."/>
            <person name="Grigoriev I.V."/>
            <person name="Martin F.M."/>
            <person name="Hacquard S."/>
        </authorList>
    </citation>
    <scope>NUCLEOTIDE SEQUENCE</scope>
    <source>
        <strain evidence="2">MPI-SDFR-AT-0117</strain>
    </source>
</reference>
<feature type="region of interest" description="Disordered" evidence="1">
    <location>
        <begin position="1"/>
        <end position="21"/>
    </location>
</feature>
<dbReference type="EMBL" id="JAGSXJ010000017">
    <property type="protein sequence ID" value="KAH6683764.1"/>
    <property type="molecule type" value="Genomic_DNA"/>
</dbReference>
<feature type="compositionally biased region" description="Polar residues" evidence="1">
    <location>
        <begin position="1"/>
        <end position="11"/>
    </location>
</feature>
<keyword evidence="3" id="KW-1185">Reference proteome</keyword>
<dbReference type="Proteomes" id="UP000770015">
    <property type="component" value="Unassembled WGS sequence"/>
</dbReference>
<proteinExistence type="predicted"/>
<evidence type="ECO:0000313" key="2">
    <source>
        <dbReference type="EMBL" id="KAH6683764.1"/>
    </source>
</evidence>
<gene>
    <name evidence="2" type="ORF">F5X68DRAFT_23915</name>
</gene>
<dbReference type="OrthoDB" id="4842856at2759"/>